<evidence type="ECO:0008006" key="5">
    <source>
        <dbReference type="Google" id="ProtNLM"/>
    </source>
</evidence>
<protein>
    <recommendedName>
        <fullName evidence="5">Transmembrane protein</fullName>
    </recommendedName>
</protein>
<organism evidence="3 4">
    <name type="scientific">Littorina saxatilis</name>
    <dbReference type="NCBI Taxonomy" id="31220"/>
    <lineage>
        <taxon>Eukaryota</taxon>
        <taxon>Metazoa</taxon>
        <taxon>Spiralia</taxon>
        <taxon>Lophotrochozoa</taxon>
        <taxon>Mollusca</taxon>
        <taxon>Gastropoda</taxon>
        <taxon>Caenogastropoda</taxon>
        <taxon>Littorinimorpha</taxon>
        <taxon>Littorinoidea</taxon>
        <taxon>Littorinidae</taxon>
        <taxon>Littorina</taxon>
    </lineage>
</organism>
<evidence type="ECO:0000256" key="1">
    <source>
        <dbReference type="SAM" id="MobiDB-lite"/>
    </source>
</evidence>
<gene>
    <name evidence="3" type="ORF">V1264_000683</name>
</gene>
<name>A0AAN9C0D3_9CAEN</name>
<evidence type="ECO:0000256" key="2">
    <source>
        <dbReference type="SAM" id="Phobius"/>
    </source>
</evidence>
<comment type="caution">
    <text evidence="3">The sequence shown here is derived from an EMBL/GenBank/DDBJ whole genome shotgun (WGS) entry which is preliminary data.</text>
</comment>
<keyword evidence="2" id="KW-0812">Transmembrane</keyword>
<keyword evidence="2" id="KW-1133">Transmembrane helix</keyword>
<dbReference type="AlphaFoldDB" id="A0AAN9C0D3"/>
<accession>A0AAN9C0D3</accession>
<feature type="compositionally biased region" description="Polar residues" evidence="1">
    <location>
        <begin position="56"/>
        <end position="68"/>
    </location>
</feature>
<feature type="transmembrane region" description="Helical" evidence="2">
    <location>
        <begin position="275"/>
        <end position="295"/>
    </location>
</feature>
<feature type="compositionally biased region" description="Polar residues" evidence="1">
    <location>
        <begin position="31"/>
        <end position="46"/>
    </location>
</feature>
<feature type="transmembrane region" description="Helical" evidence="2">
    <location>
        <begin position="232"/>
        <end position="254"/>
    </location>
</feature>
<proteinExistence type="predicted"/>
<sequence length="300" mass="32766">MFINHELISQMDCSHQYNDSDNATYFLETNPGLSQHAGTKSSSQGTRGLPPPYSQRGFTDSEPSTNRFSVPAPHYPHDVSTAREPVSPDAAASNKAFWPPKHPDYGAERLSFTSFGADLEPTDTKSRSLEVDVEHYDSDSTSLKVDLEPAYTKWRSLETDSSLRAPGPEDKFLPTVTEVAVNAVHVRAGDTGAAGSSPDDLVGILRKAPAKRIRTISDESGQLTTRELTCSFTAALLSLCCGWPCSCCALVCSWRAQRQTYEGKHLDARRSFRMSTTLTIISVAVGLVGLLYVLWNAGIM</sequence>
<evidence type="ECO:0000313" key="3">
    <source>
        <dbReference type="EMBL" id="KAK7114660.1"/>
    </source>
</evidence>
<keyword evidence="4" id="KW-1185">Reference proteome</keyword>
<keyword evidence="2" id="KW-0472">Membrane</keyword>
<evidence type="ECO:0000313" key="4">
    <source>
        <dbReference type="Proteomes" id="UP001374579"/>
    </source>
</evidence>
<dbReference type="Proteomes" id="UP001374579">
    <property type="component" value="Unassembled WGS sequence"/>
</dbReference>
<feature type="region of interest" description="Disordered" evidence="1">
    <location>
        <begin position="28"/>
        <end position="99"/>
    </location>
</feature>
<reference evidence="3 4" key="1">
    <citation type="submission" date="2024-02" db="EMBL/GenBank/DDBJ databases">
        <title>Chromosome-scale genome assembly of the rough periwinkle Littorina saxatilis.</title>
        <authorList>
            <person name="De Jode A."/>
            <person name="Faria R."/>
            <person name="Formenti G."/>
            <person name="Sims Y."/>
            <person name="Smith T.P."/>
            <person name="Tracey A."/>
            <person name="Wood J.M.D."/>
            <person name="Zagrodzka Z.B."/>
            <person name="Johannesson K."/>
            <person name="Butlin R.K."/>
            <person name="Leder E.H."/>
        </authorList>
    </citation>
    <scope>NUCLEOTIDE SEQUENCE [LARGE SCALE GENOMIC DNA]</scope>
    <source>
        <strain evidence="3">Snail1</strain>
        <tissue evidence="3">Muscle</tissue>
    </source>
</reference>
<dbReference type="EMBL" id="JBAMIC010000001">
    <property type="protein sequence ID" value="KAK7114660.1"/>
    <property type="molecule type" value="Genomic_DNA"/>
</dbReference>